<dbReference type="Gene3D" id="3.90.180.10">
    <property type="entry name" value="Medium-chain alcohol dehydrogenases, catalytic domain"/>
    <property type="match status" value="1"/>
</dbReference>
<dbReference type="PANTHER" id="PTHR43350:SF21">
    <property type="entry name" value="S-NITROSOMYCOTHIOL REDUCTASE MSCR"/>
    <property type="match status" value="1"/>
</dbReference>
<feature type="domain" description="Enoyl reductase (ER)" evidence="6">
    <location>
        <begin position="10"/>
        <end position="372"/>
    </location>
</feature>
<dbReference type="Pfam" id="PF00107">
    <property type="entry name" value="ADH_zinc_N"/>
    <property type="match status" value="1"/>
</dbReference>
<name>A0A7Y9AT38_9ACTN</name>
<proteinExistence type="inferred from homology"/>
<evidence type="ECO:0000256" key="5">
    <source>
        <dbReference type="ARBA" id="ARBA00023002"/>
    </source>
</evidence>
<dbReference type="Gene3D" id="3.40.50.720">
    <property type="entry name" value="NAD(P)-binding Rossmann-like Domain"/>
    <property type="match status" value="1"/>
</dbReference>
<keyword evidence="5" id="KW-0560">Oxidoreductase</keyword>
<dbReference type="RefSeq" id="WP_179749535.1">
    <property type="nucleotide sequence ID" value="NZ_BAAAGN010000006.1"/>
</dbReference>
<dbReference type="AlphaFoldDB" id="A0A7Y9AT38"/>
<dbReference type="SMART" id="SM00829">
    <property type="entry name" value="PKS_ER"/>
    <property type="match status" value="1"/>
</dbReference>
<dbReference type="Pfam" id="PF08240">
    <property type="entry name" value="ADH_N"/>
    <property type="match status" value="1"/>
</dbReference>
<evidence type="ECO:0000313" key="8">
    <source>
        <dbReference type="Proteomes" id="UP000521922"/>
    </source>
</evidence>
<comment type="caution">
    <text evidence="7">The sequence shown here is derived from an EMBL/GenBank/DDBJ whole genome shotgun (WGS) entry which is preliminary data.</text>
</comment>
<comment type="similarity">
    <text evidence="2">Belongs to the zinc-containing alcohol dehydrogenase family.</text>
</comment>
<keyword evidence="3" id="KW-0479">Metal-binding</keyword>
<dbReference type="GO" id="GO:0016491">
    <property type="term" value="F:oxidoreductase activity"/>
    <property type="evidence" value="ECO:0007669"/>
    <property type="project" value="UniProtKB-KW"/>
</dbReference>
<dbReference type="InterPro" id="IPR020843">
    <property type="entry name" value="ER"/>
</dbReference>
<dbReference type="Proteomes" id="UP000521922">
    <property type="component" value="Unassembled WGS sequence"/>
</dbReference>
<dbReference type="InterPro" id="IPR011032">
    <property type="entry name" value="GroES-like_sf"/>
</dbReference>
<evidence type="ECO:0000256" key="1">
    <source>
        <dbReference type="ARBA" id="ARBA00001947"/>
    </source>
</evidence>
<comment type="cofactor">
    <cofactor evidence="1">
        <name>Zn(2+)</name>
        <dbReference type="ChEBI" id="CHEBI:29105"/>
    </cofactor>
</comment>
<keyword evidence="4" id="KW-0862">Zinc</keyword>
<protein>
    <submittedName>
        <fullName evidence="7">Zn-dependent alcohol dehydrogenase</fullName>
    </submittedName>
</protein>
<keyword evidence="8" id="KW-1185">Reference proteome</keyword>
<evidence type="ECO:0000259" key="6">
    <source>
        <dbReference type="SMART" id="SM00829"/>
    </source>
</evidence>
<evidence type="ECO:0000256" key="4">
    <source>
        <dbReference type="ARBA" id="ARBA00022833"/>
    </source>
</evidence>
<dbReference type="PANTHER" id="PTHR43350">
    <property type="entry name" value="NAD-DEPENDENT ALCOHOL DEHYDROGENASE"/>
    <property type="match status" value="1"/>
</dbReference>
<dbReference type="InterPro" id="IPR013154">
    <property type="entry name" value="ADH-like_N"/>
</dbReference>
<organism evidence="7 8">
    <name type="scientific">Kineococcus aurantiacus</name>
    <dbReference type="NCBI Taxonomy" id="37633"/>
    <lineage>
        <taxon>Bacteria</taxon>
        <taxon>Bacillati</taxon>
        <taxon>Actinomycetota</taxon>
        <taxon>Actinomycetes</taxon>
        <taxon>Kineosporiales</taxon>
        <taxon>Kineosporiaceae</taxon>
        <taxon>Kineococcus</taxon>
    </lineage>
</organism>
<reference evidence="7 8" key="1">
    <citation type="submission" date="2020-07" db="EMBL/GenBank/DDBJ databases">
        <title>Sequencing the genomes of 1000 actinobacteria strains.</title>
        <authorList>
            <person name="Klenk H.-P."/>
        </authorList>
    </citation>
    <scope>NUCLEOTIDE SEQUENCE [LARGE SCALE GENOMIC DNA]</scope>
    <source>
        <strain evidence="7 8">DSM 7487</strain>
    </source>
</reference>
<dbReference type="SUPFAM" id="SSF50129">
    <property type="entry name" value="GroES-like"/>
    <property type="match status" value="1"/>
</dbReference>
<dbReference type="EMBL" id="JACCBB010000001">
    <property type="protein sequence ID" value="NYD21322.1"/>
    <property type="molecule type" value="Genomic_DNA"/>
</dbReference>
<sequence>MRALVLREPGTRPAVEDVDLDGPGPGELLVRVEAAGVCHTELHYVSGDIPCPLPIVLGHEGTGVVEEVGPGDAGKPDALRVGQRVAFTWRPRCGQCEPCVTGRPVMCVYGRVQARSGGLMDGTSRLRRGGERLHHFLGVSCFAERAVVSRRAVVALPDDVAPTLAAVAGCAVVTGVGAVVNVAAADGSLAGRPLLVVGAGGVGLSAVMGAALVGAGPVVVVDVAADKLALARRLGATHTVDASGLSPAEVVEAVQEVTRGGADVAVEAVGNPATLAQAFSAVRPGGTVVAVGLSSTTATVAVPVNELVQQQKRLVGSLYGSANPPVDLPRLLALHRTGRLPLEDLLGATYPLEQTADAYDALRAGAVGRAVVLPGAPAAVAA</sequence>
<dbReference type="GO" id="GO:0046872">
    <property type="term" value="F:metal ion binding"/>
    <property type="evidence" value="ECO:0007669"/>
    <property type="project" value="UniProtKB-KW"/>
</dbReference>
<dbReference type="InterPro" id="IPR013149">
    <property type="entry name" value="ADH-like_C"/>
</dbReference>
<accession>A0A7Y9AT38</accession>
<dbReference type="SUPFAM" id="SSF51735">
    <property type="entry name" value="NAD(P)-binding Rossmann-fold domains"/>
    <property type="match status" value="1"/>
</dbReference>
<gene>
    <name evidence="7" type="ORF">BJ968_000862</name>
</gene>
<evidence type="ECO:0000256" key="2">
    <source>
        <dbReference type="ARBA" id="ARBA00008072"/>
    </source>
</evidence>
<evidence type="ECO:0000313" key="7">
    <source>
        <dbReference type="EMBL" id="NYD21322.1"/>
    </source>
</evidence>
<dbReference type="InterPro" id="IPR036291">
    <property type="entry name" value="NAD(P)-bd_dom_sf"/>
</dbReference>
<evidence type="ECO:0000256" key="3">
    <source>
        <dbReference type="ARBA" id="ARBA00022723"/>
    </source>
</evidence>